<protein>
    <submittedName>
        <fullName evidence="3">Uncharacterized protein</fullName>
    </submittedName>
</protein>
<dbReference type="RefSeq" id="WP_153820301.1">
    <property type="nucleotide sequence ID" value="NZ_WJIE01000004.1"/>
</dbReference>
<reference evidence="3 4" key="1">
    <citation type="submission" date="2019-10" db="EMBL/GenBank/DDBJ databases">
        <title>A soil myxobacterium in the family Polyangiaceae.</title>
        <authorList>
            <person name="Li Y."/>
            <person name="Wang J."/>
        </authorList>
    </citation>
    <scope>NUCLEOTIDE SEQUENCE [LARGE SCALE GENOMIC DNA]</scope>
    <source>
        <strain evidence="3 4">DSM 14734</strain>
    </source>
</reference>
<proteinExistence type="predicted"/>
<evidence type="ECO:0000256" key="2">
    <source>
        <dbReference type="SAM" id="MobiDB-lite"/>
    </source>
</evidence>
<dbReference type="AlphaFoldDB" id="A0A6N7PT93"/>
<dbReference type="Proteomes" id="UP000440224">
    <property type="component" value="Unassembled WGS sequence"/>
</dbReference>
<keyword evidence="1" id="KW-0175">Coiled coil</keyword>
<comment type="caution">
    <text evidence="3">The sequence shown here is derived from an EMBL/GenBank/DDBJ whole genome shotgun (WGS) entry which is preliminary data.</text>
</comment>
<gene>
    <name evidence="3" type="ORF">GF068_16380</name>
</gene>
<sequence>MKKRLAGKMASPGPGRRRLVIGGAVLAAALLLFWQHDRLSPRRAPSEDELLAGAPARSANPDPARSLLGDGPKPRFVDPTRTGAGEDGGGSTSLEIAEKRLARARHTLEGYLQATRYPPGARPLSEKPDLQKPHAVQPSTQPLARPDQKLTDARVTLSQDRLYLVGDEAARLAVTCETSEGPARCEVLRAEAKVPASMPQANTLPPAPVVFADDGAGSAAALFAPAKEGFGGYHGPIAIQLDLRIDGEEGAAGFDLVYTPAPPARFTGDVREVLEDGSLCLYVRLAVDKPGRYVVVGRVDDAGGDGFAYLEHNDPLGAGAQEAKMCIFGKLVLDEQAKSPFVLRDVEAFLLKEDTYPDRELVPGRDGPFYTTKAYPESVFSDAEWQSEEKDRHVEEFTKDVKEAEAEVAAAGGDP</sequence>
<evidence type="ECO:0000256" key="1">
    <source>
        <dbReference type="SAM" id="Coils"/>
    </source>
</evidence>
<feature type="region of interest" description="Disordered" evidence="2">
    <location>
        <begin position="53"/>
        <end position="93"/>
    </location>
</feature>
<evidence type="ECO:0000313" key="3">
    <source>
        <dbReference type="EMBL" id="MRG93475.1"/>
    </source>
</evidence>
<dbReference type="OrthoDB" id="9149079at2"/>
<accession>A0A6N7PT93</accession>
<evidence type="ECO:0000313" key="4">
    <source>
        <dbReference type="Proteomes" id="UP000440224"/>
    </source>
</evidence>
<name>A0A6N7PT93_9BACT</name>
<keyword evidence="4" id="KW-1185">Reference proteome</keyword>
<feature type="region of interest" description="Disordered" evidence="2">
    <location>
        <begin position="110"/>
        <end position="150"/>
    </location>
</feature>
<dbReference type="EMBL" id="WJIE01000004">
    <property type="protein sequence ID" value="MRG93475.1"/>
    <property type="molecule type" value="Genomic_DNA"/>
</dbReference>
<organism evidence="3 4">
    <name type="scientific">Polyangium spumosum</name>
    <dbReference type="NCBI Taxonomy" id="889282"/>
    <lineage>
        <taxon>Bacteria</taxon>
        <taxon>Pseudomonadati</taxon>
        <taxon>Myxococcota</taxon>
        <taxon>Polyangia</taxon>
        <taxon>Polyangiales</taxon>
        <taxon>Polyangiaceae</taxon>
        <taxon>Polyangium</taxon>
    </lineage>
</organism>
<feature type="coiled-coil region" evidence="1">
    <location>
        <begin position="387"/>
        <end position="414"/>
    </location>
</feature>